<dbReference type="RefSeq" id="WP_397216869.1">
    <property type="nucleotide sequence ID" value="NZ_JBGFSN010000006.1"/>
</dbReference>
<gene>
    <name evidence="5" type="ORF">ABU178_16545</name>
</gene>
<dbReference type="Pfam" id="PF00202">
    <property type="entry name" value="Aminotran_3"/>
    <property type="match status" value="1"/>
</dbReference>
<dbReference type="Gene3D" id="3.40.640.10">
    <property type="entry name" value="Type I PLP-dependent aspartate aminotransferase-like (Major domain)"/>
    <property type="match status" value="1"/>
</dbReference>
<dbReference type="EMBL" id="JBGFSN010000006">
    <property type="protein sequence ID" value="MFH8135764.1"/>
    <property type="molecule type" value="Genomic_DNA"/>
</dbReference>
<keyword evidence="5" id="KW-0808">Transferase</keyword>
<dbReference type="InterPro" id="IPR015422">
    <property type="entry name" value="PyrdxlP-dep_Trfase_small"/>
</dbReference>
<keyword evidence="5" id="KW-0032">Aminotransferase</keyword>
<comment type="cofactor">
    <cofactor evidence="1">
        <name>pyridoxal 5'-phosphate</name>
        <dbReference type="ChEBI" id="CHEBI:597326"/>
    </cofactor>
</comment>
<dbReference type="PANTHER" id="PTHR45688:SF13">
    <property type="entry name" value="ALANINE--GLYOXYLATE AMINOTRANSFERASE 2-LIKE"/>
    <property type="match status" value="1"/>
</dbReference>
<evidence type="ECO:0000256" key="3">
    <source>
        <dbReference type="ARBA" id="ARBA00022898"/>
    </source>
</evidence>
<protein>
    <submittedName>
        <fullName evidence="5">Aspartate aminotransferase family protein</fullName>
    </submittedName>
</protein>
<proteinExistence type="inferred from homology"/>
<dbReference type="PROSITE" id="PS00600">
    <property type="entry name" value="AA_TRANSFER_CLASS_3"/>
    <property type="match status" value="1"/>
</dbReference>
<reference evidence="5 6" key="1">
    <citation type="submission" date="2024-08" db="EMBL/GenBank/DDBJ databases">
        <title>Pantoea ronii - a newly identified human opportunistic pathogen.</title>
        <authorList>
            <person name="Keidar-Friedman D."/>
            <person name="Sorek N."/>
            <person name="Leshin-Carmel D."/>
            <person name="Tsur A."/>
            <person name="Amsalem M."/>
            <person name="Tolkach D."/>
            <person name="Brosh-Nissimov T."/>
        </authorList>
    </citation>
    <scope>NUCLEOTIDE SEQUENCE [LARGE SCALE GENOMIC DNA]</scope>
    <source>
        <strain evidence="5 6">AA23256</strain>
    </source>
</reference>
<keyword evidence="6" id="KW-1185">Reference proteome</keyword>
<evidence type="ECO:0000313" key="5">
    <source>
        <dbReference type="EMBL" id="MFH8135764.1"/>
    </source>
</evidence>
<dbReference type="InterPro" id="IPR015424">
    <property type="entry name" value="PyrdxlP-dep_Trfase"/>
</dbReference>
<dbReference type="InterPro" id="IPR005814">
    <property type="entry name" value="Aminotrans_3"/>
</dbReference>
<dbReference type="InterPro" id="IPR049704">
    <property type="entry name" value="Aminotrans_3_PPA_site"/>
</dbReference>
<evidence type="ECO:0000256" key="4">
    <source>
        <dbReference type="RuleBase" id="RU003560"/>
    </source>
</evidence>
<evidence type="ECO:0000256" key="1">
    <source>
        <dbReference type="ARBA" id="ARBA00001933"/>
    </source>
</evidence>
<dbReference type="SUPFAM" id="SSF53383">
    <property type="entry name" value="PLP-dependent transferases"/>
    <property type="match status" value="1"/>
</dbReference>
<dbReference type="PIRSF" id="PIRSF000521">
    <property type="entry name" value="Transaminase_4ab_Lys_Orn"/>
    <property type="match status" value="1"/>
</dbReference>
<dbReference type="CDD" id="cd00610">
    <property type="entry name" value="OAT_like"/>
    <property type="match status" value="1"/>
</dbReference>
<dbReference type="Proteomes" id="UP001611251">
    <property type="component" value="Unassembled WGS sequence"/>
</dbReference>
<keyword evidence="3 4" id="KW-0663">Pyridoxal phosphate</keyword>
<sequence length="456" mass="49373">MKSTTDLNMVNAYIPGLADVEPATAEMIQRRDKLLGPAYRLMYEHPLHIVRGEGVWLIDSEGRRYLDIYNNVTSLGHCHPAVSEAICKQVQTLATNTRYLHDTILELAERLLATVPETELAHLMLTCTGSEANDLAYRIAKIRTGGTGIIVTETAYHGITDAVSLFSPSLGTAVDLGPHVRMVPAPRQYHADGADLGDRFTRDVEAAIADLQRHGIKPAALIVDSLFTSDGILPGPTGFLKGAVDAIKRSGGLFIADEVQPGFGRTGEHMWGFQRHGVIPDIVTMGKPMGNGQPIAGLLATTDVLEEFGQRSRYFNTFAGNTVSCAAALAVLKTIEKDDLIAHAREVGKRLLDGISALGDRHQAIGNVRGAGLFVGVELVSDRQSRTPDRWLTSQVVNRMRQKGILLSACAMGHNVLKIRPPLVLTREHAGMIISAIDEALKDATAAKDVQSNKRS</sequence>
<dbReference type="GO" id="GO:0008483">
    <property type="term" value="F:transaminase activity"/>
    <property type="evidence" value="ECO:0007669"/>
    <property type="project" value="UniProtKB-KW"/>
</dbReference>
<evidence type="ECO:0000256" key="2">
    <source>
        <dbReference type="ARBA" id="ARBA00008954"/>
    </source>
</evidence>
<dbReference type="Gene3D" id="3.90.1150.10">
    <property type="entry name" value="Aspartate Aminotransferase, domain 1"/>
    <property type="match status" value="1"/>
</dbReference>
<comment type="caution">
    <text evidence="5">The sequence shown here is derived from an EMBL/GenBank/DDBJ whole genome shotgun (WGS) entry which is preliminary data.</text>
</comment>
<accession>A0ABW7Q177</accession>
<evidence type="ECO:0000313" key="6">
    <source>
        <dbReference type="Proteomes" id="UP001611251"/>
    </source>
</evidence>
<dbReference type="InterPro" id="IPR015421">
    <property type="entry name" value="PyrdxlP-dep_Trfase_major"/>
</dbReference>
<comment type="similarity">
    <text evidence="2 4">Belongs to the class-III pyridoxal-phosphate-dependent aminotransferase family.</text>
</comment>
<organism evidence="5 6">
    <name type="scientific">Pantoea osteomyelitidis</name>
    <dbReference type="NCBI Taxonomy" id="3230026"/>
    <lineage>
        <taxon>Bacteria</taxon>
        <taxon>Pseudomonadati</taxon>
        <taxon>Pseudomonadota</taxon>
        <taxon>Gammaproteobacteria</taxon>
        <taxon>Enterobacterales</taxon>
        <taxon>Erwiniaceae</taxon>
        <taxon>Pantoea</taxon>
    </lineage>
</organism>
<name>A0ABW7Q177_9GAMM</name>
<dbReference type="PANTHER" id="PTHR45688">
    <property type="match status" value="1"/>
</dbReference>